<protein>
    <submittedName>
        <fullName evidence="2">Retron-type RNA-directed DNA polymerase</fullName>
        <ecNumber evidence="2">2.7.7.49</ecNumber>
    </submittedName>
</protein>
<name>A0A0P0M0K3_PHOVU</name>
<gene>
    <name evidence="2" type="ORF">BvMPK_0304</name>
</gene>
<reference evidence="3" key="1">
    <citation type="submission" date="2015-10" db="EMBL/GenBank/DDBJ databases">
        <title>Extensive mobilome-driven genome diversification in gut-associated Bacteroides vulgatus mpk.</title>
        <authorList>
            <person name="Beier S."/>
            <person name="Lange A."/>
            <person name="Huson D.H."/>
            <person name="Frick J.-S."/>
            <person name="Autenrieth I.B."/>
        </authorList>
    </citation>
    <scope>NUCLEOTIDE SEQUENCE [LARGE SCALE GENOMIC DNA]</scope>
    <source>
        <strain evidence="3">mpk</strain>
    </source>
</reference>
<dbReference type="InterPro" id="IPR043502">
    <property type="entry name" value="DNA/RNA_pol_sf"/>
</dbReference>
<dbReference type="GO" id="GO:0006315">
    <property type="term" value="P:homing of group II introns"/>
    <property type="evidence" value="ECO:0007669"/>
    <property type="project" value="TreeGrafter"/>
</dbReference>
<accession>A0A0P0M0K3</accession>
<dbReference type="GO" id="GO:0006397">
    <property type="term" value="P:mRNA processing"/>
    <property type="evidence" value="ECO:0007669"/>
    <property type="project" value="InterPro"/>
</dbReference>
<dbReference type="EMBL" id="CP013020">
    <property type="protein sequence ID" value="ALK82943.1"/>
    <property type="molecule type" value="Genomic_DNA"/>
</dbReference>
<reference evidence="2 3" key="2">
    <citation type="journal article" date="2016" name="Genome Biol. Evol.">
        <title>Extensive mobilome-driven genome diversification in mouse gut-associated Bacteroides vulgatus mpk.</title>
        <authorList>
            <person name="Lange A."/>
            <person name="Beier S."/>
            <person name="Steimle A."/>
            <person name="Autenrieth I.B."/>
            <person name="Huson D.H."/>
            <person name="Frick J.S."/>
        </authorList>
    </citation>
    <scope>NUCLEOTIDE SEQUENCE [LARGE SCALE GENOMIC DNA]</scope>
    <source>
        <strain evidence="3">mpk</strain>
    </source>
</reference>
<dbReference type="PATRIC" id="fig|821.40.peg.365"/>
<dbReference type="SUPFAM" id="SSF56672">
    <property type="entry name" value="DNA/RNA polymerases"/>
    <property type="match status" value="1"/>
</dbReference>
<evidence type="ECO:0000313" key="3">
    <source>
        <dbReference type="Proteomes" id="UP000061587"/>
    </source>
</evidence>
<dbReference type="InterPro" id="IPR049030">
    <property type="entry name" value="AI2M-like_HNH"/>
</dbReference>
<sequence>MLSQLKVAEAMTRNTSASMAMDSNYKRLKYIRYADDFLIGVIGSKDDCVKMKKDFTTFMRDKLKLELSEEKTLITNAQDSAKFLGYEISIRKSEAMKRNKLGWLKRPFSGRIMLTLPIATVQKKLLELKAMELRVINGKEIWYAMPRNYLTKEDPATICARYTTEIRGLYQYYRIADNISYAGSKFGYIMRYSFCKTLAKKLNSSTAKVIRKYRRDHDLAIPYQEKKGETKFRIFYNDGFARQEPNKDATCDNLPNTFVLPFPTLAERLMEHKCELCGATNVKTVMYQVRKLKGIPLNTEWHRIMIKKWRKTLAVCEHCNAKIHEHDK</sequence>
<evidence type="ECO:0000313" key="2">
    <source>
        <dbReference type="EMBL" id="ALK82943.1"/>
    </source>
</evidence>
<feature type="domain" description="Reverse transcriptase" evidence="1">
    <location>
        <begin position="1"/>
        <end position="88"/>
    </location>
</feature>
<dbReference type="EC" id="2.7.7.49" evidence="2"/>
<proteinExistence type="predicted"/>
<dbReference type="PANTHER" id="PTHR33642:SF4">
    <property type="entry name" value="COX1_OXI3 INTRON 1 PROTEIN-RELATED"/>
    <property type="match status" value="1"/>
</dbReference>
<dbReference type="InterPro" id="IPR024937">
    <property type="entry name" value="Domain_X"/>
</dbReference>
<dbReference type="GO" id="GO:0003964">
    <property type="term" value="F:RNA-directed DNA polymerase activity"/>
    <property type="evidence" value="ECO:0007669"/>
    <property type="project" value="UniProtKB-KW"/>
</dbReference>
<keyword evidence="2" id="KW-0548">Nucleotidyltransferase</keyword>
<dbReference type="Pfam" id="PF00078">
    <property type="entry name" value="RVT_1"/>
    <property type="match status" value="1"/>
</dbReference>
<organism evidence="2 3">
    <name type="scientific">Phocaeicola vulgatus</name>
    <name type="common">Bacteroides vulgatus</name>
    <dbReference type="NCBI Taxonomy" id="821"/>
    <lineage>
        <taxon>Bacteria</taxon>
        <taxon>Pseudomonadati</taxon>
        <taxon>Bacteroidota</taxon>
        <taxon>Bacteroidia</taxon>
        <taxon>Bacteroidales</taxon>
        <taxon>Bacteroidaceae</taxon>
        <taxon>Phocaeicola</taxon>
    </lineage>
</organism>
<dbReference type="Pfam" id="PF21368">
    <property type="entry name" value="AI2M-like_HNH"/>
    <property type="match status" value="1"/>
</dbReference>
<dbReference type="InterPro" id="IPR000477">
    <property type="entry name" value="RT_dom"/>
</dbReference>
<dbReference type="Proteomes" id="UP000061587">
    <property type="component" value="Chromosome"/>
</dbReference>
<evidence type="ECO:0000259" key="1">
    <source>
        <dbReference type="PROSITE" id="PS50878"/>
    </source>
</evidence>
<dbReference type="Pfam" id="PF01348">
    <property type="entry name" value="Intron_maturas2"/>
    <property type="match status" value="1"/>
</dbReference>
<dbReference type="PROSITE" id="PS50878">
    <property type="entry name" value="RT_POL"/>
    <property type="match status" value="1"/>
</dbReference>
<keyword evidence="2" id="KW-0695">RNA-directed DNA polymerase</keyword>
<dbReference type="PANTHER" id="PTHR33642">
    <property type="entry name" value="COX1/OXI3 INTRON 1 PROTEIN-RELATED"/>
    <property type="match status" value="1"/>
</dbReference>
<dbReference type="AlphaFoldDB" id="A0A0P0M0K3"/>
<keyword evidence="2" id="KW-0808">Transferase</keyword>